<keyword evidence="1" id="KW-0808">Transferase</keyword>
<organism evidence="1">
    <name type="scientific">mine drainage metagenome</name>
    <dbReference type="NCBI Taxonomy" id="410659"/>
    <lineage>
        <taxon>unclassified sequences</taxon>
        <taxon>metagenomes</taxon>
        <taxon>ecological metagenomes</taxon>
    </lineage>
</organism>
<dbReference type="EMBL" id="MLJW01000179">
    <property type="protein sequence ID" value="OIQ94778.1"/>
    <property type="molecule type" value="Genomic_DNA"/>
</dbReference>
<dbReference type="Gene3D" id="3.40.50.300">
    <property type="entry name" value="P-loop containing nucleotide triphosphate hydrolases"/>
    <property type="match status" value="1"/>
</dbReference>
<gene>
    <name evidence="1" type="primary">hprK_8</name>
    <name evidence="1" type="ORF">GALL_232340</name>
</gene>
<dbReference type="SUPFAM" id="SSF53795">
    <property type="entry name" value="PEP carboxykinase-like"/>
    <property type="match status" value="1"/>
</dbReference>
<reference evidence="1" key="1">
    <citation type="submission" date="2016-10" db="EMBL/GenBank/DDBJ databases">
        <title>Sequence of Gallionella enrichment culture.</title>
        <authorList>
            <person name="Poehlein A."/>
            <person name="Muehling M."/>
            <person name="Daniel R."/>
        </authorList>
    </citation>
    <scope>NUCLEOTIDE SEQUENCE</scope>
</reference>
<evidence type="ECO:0000313" key="1">
    <source>
        <dbReference type="EMBL" id="OIQ94778.1"/>
    </source>
</evidence>
<dbReference type="InterPro" id="IPR027417">
    <property type="entry name" value="P-loop_NTPase"/>
</dbReference>
<proteinExistence type="predicted"/>
<dbReference type="AlphaFoldDB" id="A0A1J5RH84"/>
<protein>
    <submittedName>
        <fullName evidence="1">HPr kinase/phosphorylase</fullName>
    </submittedName>
</protein>
<name>A0A1J5RH84_9ZZZZ</name>
<dbReference type="GO" id="GO:0016301">
    <property type="term" value="F:kinase activity"/>
    <property type="evidence" value="ECO:0007669"/>
    <property type="project" value="UniProtKB-KW"/>
</dbReference>
<sequence length="309" mass="33182">MAFEYCFCGWKLRSEIELPAMPPFGGADGGPADLEITLGPVAAELPDPVRSTPFQQVGRDGSVLTRIEGVARFHLEAGRKIVVAPAPGAAGADLTLFLQSTALGMLAHQRGLFPLHASVVEIAGRTMAFAGSSGAGKSTLAAALLRRGHRPLADDLCLLRTDTPDRIEAWPMAARLKLWQPALKALGFDANRLAHNRQGQSKFVVEMPPPPVLAAAHRLDMVLILTSGSPGDADRVEWQSGFDALALLMEHIYRRPAAMAMGRGADLLRQAARILGPGGPRLGRLRRVPHFAHLESQIRLLETLADGTR</sequence>
<comment type="caution">
    <text evidence="1">The sequence shown here is derived from an EMBL/GenBank/DDBJ whole genome shotgun (WGS) entry which is preliminary data.</text>
</comment>
<keyword evidence="1" id="KW-0418">Kinase</keyword>
<accession>A0A1J5RH84</accession>